<evidence type="ECO:0000259" key="8">
    <source>
        <dbReference type="PROSITE" id="PS50928"/>
    </source>
</evidence>
<protein>
    <submittedName>
        <fullName evidence="9">ABC transporter permease</fullName>
    </submittedName>
</protein>
<sequence length="314" mass="33792">MGMHLLRQTGQLVAVLLAVSVIVFLSVHLVPGDPARIIAGEDSSEADVMAVRESLGLDRSLIVQYFDYMMNLFRGDLGYSYQTNRPVADLIAARLPATITLGVSSLVFAIVIGIPLGVIAAVKRKTVWDTLASSTALLGVSIPNFWLGSMLILGFAVVLPIFPVAGLQYPWFTREGLLELVLPSITLGTATAALLARMTRSSLLEVLQSDFVRTARSKGMPEKQVIMVHALRNAMIPIITIIGLSFGGILSGAIVTEQVFAINGIGQLTVSALTNRDFPVIQAVTLMMATTFVLVNFLVDVVYALVDPRINVVQ</sequence>
<dbReference type="InterPro" id="IPR000515">
    <property type="entry name" value="MetI-like"/>
</dbReference>
<evidence type="ECO:0000256" key="7">
    <source>
        <dbReference type="RuleBase" id="RU363032"/>
    </source>
</evidence>
<dbReference type="EMBL" id="JAEMWU010000001">
    <property type="protein sequence ID" value="MBN8204859.1"/>
    <property type="molecule type" value="Genomic_DNA"/>
</dbReference>
<dbReference type="InterPro" id="IPR035906">
    <property type="entry name" value="MetI-like_sf"/>
</dbReference>
<dbReference type="AlphaFoldDB" id="A0A939DUU0"/>
<evidence type="ECO:0000313" key="9">
    <source>
        <dbReference type="EMBL" id="MBN8204859.1"/>
    </source>
</evidence>
<keyword evidence="3" id="KW-1003">Cell membrane</keyword>
<evidence type="ECO:0000256" key="6">
    <source>
        <dbReference type="ARBA" id="ARBA00023136"/>
    </source>
</evidence>
<gene>
    <name evidence="9" type="ORF">JF543_02670</name>
</gene>
<feature type="transmembrane region" description="Helical" evidence="7">
    <location>
        <begin position="143"/>
        <end position="165"/>
    </location>
</feature>
<proteinExistence type="inferred from homology"/>
<feature type="transmembrane region" description="Helical" evidence="7">
    <location>
        <begin position="280"/>
        <end position="306"/>
    </location>
</feature>
<dbReference type="InterPro" id="IPR045621">
    <property type="entry name" value="BPD_transp_1_N"/>
</dbReference>
<comment type="subcellular location">
    <subcellularLocation>
        <location evidence="1 7">Cell membrane</location>
        <topology evidence="1 7">Multi-pass membrane protein</topology>
    </subcellularLocation>
</comment>
<comment type="similarity">
    <text evidence="7">Belongs to the binding-protein-dependent transport system permease family.</text>
</comment>
<evidence type="ECO:0000256" key="2">
    <source>
        <dbReference type="ARBA" id="ARBA00022448"/>
    </source>
</evidence>
<feature type="transmembrane region" description="Helical" evidence="7">
    <location>
        <begin position="234"/>
        <end position="260"/>
    </location>
</feature>
<dbReference type="Proteomes" id="UP000664385">
    <property type="component" value="Unassembled WGS sequence"/>
</dbReference>
<dbReference type="GO" id="GO:0055085">
    <property type="term" value="P:transmembrane transport"/>
    <property type="evidence" value="ECO:0007669"/>
    <property type="project" value="InterPro"/>
</dbReference>
<dbReference type="GO" id="GO:0005886">
    <property type="term" value="C:plasma membrane"/>
    <property type="evidence" value="ECO:0007669"/>
    <property type="project" value="UniProtKB-SubCell"/>
</dbReference>
<dbReference type="SUPFAM" id="SSF161098">
    <property type="entry name" value="MetI-like"/>
    <property type="match status" value="1"/>
</dbReference>
<comment type="caution">
    <text evidence="9">The sequence shown here is derived from an EMBL/GenBank/DDBJ whole genome shotgun (WGS) entry which is preliminary data.</text>
</comment>
<evidence type="ECO:0000256" key="3">
    <source>
        <dbReference type="ARBA" id="ARBA00022475"/>
    </source>
</evidence>
<dbReference type="Pfam" id="PF00528">
    <property type="entry name" value="BPD_transp_1"/>
    <property type="match status" value="1"/>
</dbReference>
<dbReference type="Gene3D" id="1.10.3720.10">
    <property type="entry name" value="MetI-like"/>
    <property type="match status" value="1"/>
</dbReference>
<dbReference type="PANTHER" id="PTHR43163">
    <property type="entry name" value="DIPEPTIDE TRANSPORT SYSTEM PERMEASE PROTEIN DPPB-RELATED"/>
    <property type="match status" value="1"/>
</dbReference>
<dbReference type="CDD" id="cd06261">
    <property type="entry name" value="TM_PBP2"/>
    <property type="match status" value="1"/>
</dbReference>
<feature type="transmembrane region" description="Helical" evidence="7">
    <location>
        <begin position="99"/>
        <end position="122"/>
    </location>
</feature>
<evidence type="ECO:0000256" key="1">
    <source>
        <dbReference type="ARBA" id="ARBA00004651"/>
    </source>
</evidence>
<feature type="domain" description="ABC transmembrane type-1" evidence="8">
    <location>
        <begin position="95"/>
        <end position="299"/>
    </location>
</feature>
<accession>A0A939DUU0</accession>
<dbReference type="PANTHER" id="PTHR43163:SF6">
    <property type="entry name" value="DIPEPTIDE TRANSPORT SYSTEM PERMEASE PROTEIN DPPB-RELATED"/>
    <property type="match status" value="1"/>
</dbReference>
<feature type="transmembrane region" description="Helical" evidence="7">
    <location>
        <begin position="177"/>
        <end position="196"/>
    </location>
</feature>
<reference evidence="9" key="1">
    <citation type="submission" date="2020-12" db="EMBL/GenBank/DDBJ databases">
        <title>PHA producing bacteria isolated from mangrove.</title>
        <authorList>
            <person name="Zheng W."/>
            <person name="Yu S."/>
            <person name="Huang Y."/>
        </authorList>
    </citation>
    <scope>NUCLEOTIDE SEQUENCE</scope>
    <source>
        <strain evidence="9">GN8-5</strain>
    </source>
</reference>
<keyword evidence="5 7" id="KW-1133">Transmembrane helix</keyword>
<dbReference type="PROSITE" id="PS50928">
    <property type="entry name" value="ABC_TM1"/>
    <property type="match status" value="1"/>
</dbReference>
<evidence type="ECO:0000256" key="5">
    <source>
        <dbReference type="ARBA" id="ARBA00022989"/>
    </source>
</evidence>
<feature type="transmembrane region" description="Helical" evidence="7">
    <location>
        <begin position="12"/>
        <end position="30"/>
    </location>
</feature>
<evidence type="ECO:0000256" key="4">
    <source>
        <dbReference type="ARBA" id="ARBA00022692"/>
    </source>
</evidence>
<dbReference type="Pfam" id="PF19300">
    <property type="entry name" value="BPD_transp_1_N"/>
    <property type="match status" value="1"/>
</dbReference>
<keyword evidence="4 7" id="KW-0812">Transmembrane</keyword>
<name>A0A939DUU0_9MICO</name>
<keyword evidence="6 7" id="KW-0472">Membrane</keyword>
<keyword evidence="2 7" id="KW-0813">Transport</keyword>
<organism evidence="9 10">
    <name type="scientific">Microbacterium esteraromaticum</name>
    <dbReference type="NCBI Taxonomy" id="57043"/>
    <lineage>
        <taxon>Bacteria</taxon>
        <taxon>Bacillati</taxon>
        <taxon>Actinomycetota</taxon>
        <taxon>Actinomycetes</taxon>
        <taxon>Micrococcales</taxon>
        <taxon>Microbacteriaceae</taxon>
        <taxon>Microbacterium</taxon>
    </lineage>
</organism>
<evidence type="ECO:0000313" key="10">
    <source>
        <dbReference type="Proteomes" id="UP000664385"/>
    </source>
</evidence>